<proteinExistence type="predicted"/>
<evidence type="ECO:0008006" key="3">
    <source>
        <dbReference type="Google" id="ProtNLM"/>
    </source>
</evidence>
<sequence length="133" mass="14432">MKPNWVFDASPLIVLGKASLLSTISPLAENWIIPESVVKEVSRKGDIELLLSKLSDNSRVERQTVAIEPLVANWNLGNGESEAITLAVKNSEYGVILDDLPARKCAKILNLPLIGSLGLVVKAKKEGLLEFAK</sequence>
<accession>A0A176S1B0</accession>
<organism evidence="1 2">
    <name type="scientific">Candidatus Thiomargarita nelsonii</name>
    <dbReference type="NCBI Taxonomy" id="1003181"/>
    <lineage>
        <taxon>Bacteria</taxon>
        <taxon>Pseudomonadati</taxon>
        <taxon>Pseudomonadota</taxon>
        <taxon>Gammaproteobacteria</taxon>
        <taxon>Thiotrichales</taxon>
        <taxon>Thiotrichaceae</taxon>
        <taxon>Thiomargarita</taxon>
    </lineage>
</organism>
<dbReference type="EMBL" id="LUTY01001403">
    <property type="protein sequence ID" value="OAD21775.1"/>
    <property type="molecule type" value="Genomic_DNA"/>
</dbReference>
<feature type="non-terminal residue" evidence="1">
    <location>
        <position position="133"/>
    </location>
</feature>
<dbReference type="PANTHER" id="PTHR39550:SF1">
    <property type="entry name" value="SLL0658 PROTEIN"/>
    <property type="match status" value="1"/>
</dbReference>
<dbReference type="Pfam" id="PF11848">
    <property type="entry name" value="DUF3368"/>
    <property type="match status" value="1"/>
</dbReference>
<dbReference type="AlphaFoldDB" id="A0A176S1B0"/>
<dbReference type="Proteomes" id="UP000076962">
    <property type="component" value="Unassembled WGS sequence"/>
</dbReference>
<evidence type="ECO:0000313" key="1">
    <source>
        <dbReference type="EMBL" id="OAD21775.1"/>
    </source>
</evidence>
<comment type="caution">
    <text evidence="1">The sequence shown here is derived from an EMBL/GenBank/DDBJ whole genome shotgun (WGS) entry which is preliminary data.</text>
</comment>
<keyword evidence="2" id="KW-1185">Reference proteome</keyword>
<reference evidence="1 2" key="1">
    <citation type="submission" date="2016-05" db="EMBL/GenBank/DDBJ databases">
        <title>Single-cell genome of chain-forming Candidatus Thiomargarita nelsonii and comparison to other large sulfur-oxidizing bacteria.</title>
        <authorList>
            <person name="Winkel M."/>
            <person name="Salman V."/>
            <person name="Woyke T."/>
            <person name="Schulz-Vogt H."/>
            <person name="Richter M."/>
            <person name="Flood B."/>
            <person name="Bailey J."/>
            <person name="Amann R."/>
            <person name="Mussmann M."/>
        </authorList>
    </citation>
    <scope>NUCLEOTIDE SEQUENCE [LARGE SCALE GENOMIC DNA]</scope>
    <source>
        <strain evidence="1 2">THI036</strain>
    </source>
</reference>
<name>A0A176S1B0_9GAMM</name>
<evidence type="ECO:0000313" key="2">
    <source>
        <dbReference type="Proteomes" id="UP000076962"/>
    </source>
</evidence>
<dbReference type="InterPro" id="IPR021799">
    <property type="entry name" value="PIN-like_prokaryotic"/>
</dbReference>
<protein>
    <recommendedName>
        <fullName evidence="3">DUF3368 domain-containing protein</fullName>
    </recommendedName>
</protein>
<gene>
    <name evidence="1" type="ORF">THIOM_002452</name>
</gene>
<dbReference type="PANTHER" id="PTHR39550">
    <property type="entry name" value="SLL0658 PROTEIN"/>
    <property type="match status" value="1"/>
</dbReference>